<dbReference type="EMBL" id="NBWU01000002">
    <property type="protein sequence ID" value="PCE64930.1"/>
    <property type="molecule type" value="Genomic_DNA"/>
</dbReference>
<gene>
    <name evidence="7" type="ORF">B7P33_07145</name>
</gene>
<organism evidence="7 8">
    <name type="scientific">Sediminicola luteus</name>
    <dbReference type="NCBI Taxonomy" id="319238"/>
    <lineage>
        <taxon>Bacteria</taxon>
        <taxon>Pseudomonadati</taxon>
        <taxon>Bacteroidota</taxon>
        <taxon>Flavobacteriia</taxon>
        <taxon>Flavobacteriales</taxon>
        <taxon>Flavobacteriaceae</taxon>
        <taxon>Sediminicola</taxon>
    </lineage>
</organism>
<name>A0A2A4GAC7_9FLAO</name>
<feature type="transmembrane region" description="Helical" evidence="6">
    <location>
        <begin position="258"/>
        <end position="281"/>
    </location>
</feature>
<keyword evidence="5 6" id="KW-0472">Membrane</keyword>
<comment type="subcellular location">
    <subcellularLocation>
        <location evidence="1">Cell membrane</location>
        <topology evidence="1">Multi-pass membrane protein</topology>
    </subcellularLocation>
</comment>
<dbReference type="GO" id="GO:0005886">
    <property type="term" value="C:plasma membrane"/>
    <property type="evidence" value="ECO:0007669"/>
    <property type="project" value="UniProtKB-SubCell"/>
</dbReference>
<proteinExistence type="predicted"/>
<dbReference type="InterPro" id="IPR022791">
    <property type="entry name" value="L-PG_synthase/AglD"/>
</dbReference>
<evidence type="ECO:0000256" key="1">
    <source>
        <dbReference type="ARBA" id="ARBA00004651"/>
    </source>
</evidence>
<comment type="caution">
    <text evidence="7">The sequence shown here is derived from an EMBL/GenBank/DDBJ whole genome shotgun (WGS) entry which is preliminary data.</text>
</comment>
<feature type="transmembrane region" description="Helical" evidence="6">
    <location>
        <begin position="81"/>
        <end position="99"/>
    </location>
</feature>
<keyword evidence="8" id="KW-1185">Reference proteome</keyword>
<feature type="transmembrane region" description="Helical" evidence="6">
    <location>
        <begin position="12"/>
        <end position="29"/>
    </location>
</feature>
<evidence type="ECO:0000256" key="4">
    <source>
        <dbReference type="ARBA" id="ARBA00022989"/>
    </source>
</evidence>
<dbReference type="NCBIfam" id="TIGR00374">
    <property type="entry name" value="flippase-like domain"/>
    <property type="match status" value="1"/>
</dbReference>
<feature type="transmembrane region" description="Helical" evidence="6">
    <location>
        <begin position="152"/>
        <end position="171"/>
    </location>
</feature>
<dbReference type="OrthoDB" id="1123508at2"/>
<dbReference type="RefSeq" id="WP_097440210.1">
    <property type="nucleotide sequence ID" value="NZ_KZ300476.1"/>
</dbReference>
<sequence>MTKKFKKTALTALKISFSILLIYFVYKKIDIAEIGTTLKTAHYAYLGVALFFFVLSKTISALRVNRYFHRLDIPLSHKSNFALALLGMFYNLFLPGGIGGDAYKGYVIQKKFQKGTKKVVGVLVLDRLSGLLLLFLFSCILLFFVEIHLIQPYLWAVPVLMVLAIVVFWALNKKFFEYVLPEFWPAFGYSAGVQAAQLVSVYCICLALGVEQQLWAYLLIFLVSSIVAVLPLTLGGIGSREVTFYYGAEWLLLQEGTAISISVLFFLITALVSLTGIYFHLNKPKLLLQGQFTA</sequence>
<accession>A0A2A4GAC7</accession>
<dbReference type="PANTHER" id="PTHR40277:SF1">
    <property type="entry name" value="BLL5419 PROTEIN"/>
    <property type="match status" value="1"/>
</dbReference>
<dbReference type="PANTHER" id="PTHR40277">
    <property type="entry name" value="BLL5419 PROTEIN"/>
    <property type="match status" value="1"/>
</dbReference>
<feature type="transmembrane region" description="Helical" evidence="6">
    <location>
        <begin position="183"/>
        <end position="208"/>
    </location>
</feature>
<protein>
    <submittedName>
        <fullName evidence="7">Lysylphosphatidylglycerol synthetase</fullName>
    </submittedName>
</protein>
<evidence type="ECO:0000313" key="8">
    <source>
        <dbReference type="Proteomes" id="UP000219559"/>
    </source>
</evidence>
<evidence type="ECO:0000256" key="3">
    <source>
        <dbReference type="ARBA" id="ARBA00022692"/>
    </source>
</evidence>
<feature type="transmembrane region" description="Helical" evidence="6">
    <location>
        <begin position="215"/>
        <end position="238"/>
    </location>
</feature>
<evidence type="ECO:0000256" key="2">
    <source>
        <dbReference type="ARBA" id="ARBA00022475"/>
    </source>
</evidence>
<dbReference type="AlphaFoldDB" id="A0A2A4GAC7"/>
<keyword evidence="3 6" id="KW-0812">Transmembrane</keyword>
<keyword evidence="4 6" id="KW-1133">Transmembrane helix</keyword>
<reference evidence="7 8" key="1">
    <citation type="submission" date="2017-04" db="EMBL/GenBank/DDBJ databases">
        <title>A new member of the family Flavobacteriaceae isolated from ascidians.</title>
        <authorList>
            <person name="Chen L."/>
        </authorList>
    </citation>
    <scope>NUCLEOTIDE SEQUENCE [LARGE SCALE GENOMIC DNA]</scope>
    <source>
        <strain evidence="7 8">HQA918</strain>
    </source>
</reference>
<evidence type="ECO:0000313" key="7">
    <source>
        <dbReference type="EMBL" id="PCE64930.1"/>
    </source>
</evidence>
<feature type="transmembrane region" description="Helical" evidence="6">
    <location>
        <begin position="41"/>
        <end position="60"/>
    </location>
</feature>
<dbReference type="Proteomes" id="UP000219559">
    <property type="component" value="Unassembled WGS sequence"/>
</dbReference>
<keyword evidence="2" id="KW-1003">Cell membrane</keyword>
<evidence type="ECO:0000256" key="6">
    <source>
        <dbReference type="SAM" id="Phobius"/>
    </source>
</evidence>
<evidence type="ECO:0000256" key="5">
    <source>
        <dbReference type="ARBA" id="ARBA00023136"/>
    </source>
</evidence>
<feature type="transmembrane region" description="Helical" evidence="6">
    <location>
        <begin position="119"/>
        <end position="145"/>
    </location>
</feature>
<dbReference type="Pfam" id="PF03706">
    <property type="entry name" value="LPG_synthase_TM"/>
    <property type="match status" value="1"/>
</dbReference>